<dbReference type="EMBL" id="AP021858">
    <property type="protein sequence ID" value="BBO24271.1"/>
    <property type="molecule type" value="Genomic_DNA"/>
</dbReference>
<dbReference type="Proteomes" id="UP000662873">
    <property type="component" value="Chromosome"/>
</dbReference>
<dbReference type="InterPro" id="IPR012902">
    <property type="entry name" value="N_methyl_site"/>
</dbReference>
<evidence type="ECO:0000313" key="2">
    <source>
        <dbReference type="Proteomes" id="UP000662873"/>
    </source>
</evidence>
<protein>
    <recommendedName>
        <fullName evidence="3">Prepilin-type N-terminal cleavage/methylation domain-containing protein</fullName>
    </recommendedName>
</protein>
<sequence>MGCKKRRGTTLVEVLFAVFLVAVGAVVVAATMPVASASRAKSDLYNKATGLAQKQLEAIRGAGYGNITATQLYALGLIDSTEPIEDDTYSFSNTDLASLDSPTLVLPSGKGYVSVEQLDLDLRKVVVKVEWDWRGEKRTVTVGTTVANL</sequence>
<dbReference type="AlphaFoldDB" id="A0A809SAF5"/>
<evidence type="ECO:0008006" key="3">
    <source>
        <dbReference type="Google" id="ProtNLM"/>
    </source>
</evidence>
<accession>A0A809SAF5</accession>
<organism evidence="1 2">
    <name type="scientific">Candidatus Nitrosymbiomonas proteolyticus</name>
    <dbReference type="NCBI Taxonomy" id="2608984"/>
    <lineage>
        <taxon>Bacteria</taxon>
        <taxon>Bacillati</taxon>
        <taxon>Armatimonadota</taxon>
        <taxon>Armatimonadota incertae sedis</taxon>
        <taxon>Candidatus Nitrosymbiomonas</taxon>
    </lineage>
</organism>
<name>A0A809SAF5_9BACT</name>
<gene>
    <name evidence="1" type="ORF">NPRO_18660</name>
</gene>
<evidence type="ECO:0000313" key="1">
    <source>
        <dbReference type="EMBL" id="BBO24271.1"/>
    </source>
</evidence>
<dbReference type="KEGG" id="npy:NPRO_18660"/>
<dbReference type="Pfam" id="PF07963">
    <property type="entry name" value="N_methyl"/>
    <property type="match status" value="1"/>
</dbReference>
<reference evidence="1" key="1">
    <citation type="journal article" name="DNA Res.">
        <title>The physiological potential of anammox bacteria as revealed by their core genome structure.</title>
        <authorList>
            <person name="Okubo T."/>
            <person name="Toyoda A."/>
            <person name="Fukuhara K."/>
            <person name="Uchiyama I."/>
            <person name="Harigaya Y."/>
            <person name="Kuroiwa M."/>
            <person name="Suzuki T."/>
            <person name="Murakami Y."/>
            <person name="Suwa Y."/>
            <person name="Takami H."/>
        </authorList>
    </citation>
    <scope>NUCLEOTIDE SEQUENCE</scope>
    <source>
        <strain evidence="1">317325-2</strain>
    </source>
</reference>
<proteinExistence type="predicted"/>